<dbReference type="Proteomes" id="UP001055634">
    <property type="component" value="Segment"/>
</dbReference>
<sequence length="195" mass="21690">MQMTPDWSLEPLRCRTCEGRGWVDGTDEYMAQFRPGGTITHMGGEPHSKPCYVCSGTGRHVSRARAGLAAPATFHLDIETCSLADFAEAVTGVKLYPYQKEALAKFAAMSRRGVGFDWPVFSPKTAVPTLNQYSGKSRNPLFIVDDLGPPDTPEQRQKVLEWFQKELPIKGVCATGSVRLHQSLFDHLWEKDKSS</sequence>
<name>A0A9E7N442_9CAUD</name>
<evidence type="ECO:0000313" key="1">
    <source>
        <dbReference type="EMBL" id="UTC28157.1"/>
    </source>
</evidence>
<dbReference type="EMBL" id="ON529850">
    <property type="protein sequence ID" value="UTC28157.1"/>
    <property type="molecule type" value="Genomic_DNA"/>
</dbReference>
<gene>
    <name evidence="1" type="ORF">GURKE_01260</name>
</gene>
<reference evidence="1" key="1">
    <citation type="submission" date="2022-04" db="EMBL/GenBank/DDBJ databases">
        <authorList>
            <person name="Friedrich I."/>
            <person name="Schneider D."/>
            <person name="Poehlein A."/>
            <person name="Hertel R."/>
            <person name="Daniel R."/>
        </authorList>
    </citation>
    <scope>NUCLEOTIDE SEQUENCE</scope>
</reference>
<keyword evidence="2" id="KW-1185">Reference proteome</keyword>
<accession>A0A9E7N442</accession>
<organism evidence="1 2">
    <name type="scientific">Brevundimonas phage vB_BpoS-Gurke</name>
    <dbReference type="NCBI Taxonomy" id="2948599"/>
    <lineage>
        <taxon>Viruses</taxon>
        <taxon>Duplodnaviria</taxon>
        <taxon>Heunggongvirae</taxon>
        <taxon>Uroviricota</taxon>
        <taxon>Caudoviricetes</taxon>
        <taxon>Jeanschmidtviridae</taxon>
        <taxon>Kikimoravirus</taxon>
        <taxon>Kikimoravirus gurke</taxon>
    </lineage>
</organism>
<protein>
    <submittedName>
        <fullName evidence="1">Uncharacterized protein</fullName>
    </submittedName>
</protein>
<evidence type="ECO:0000313" key="2">
    <source>
        <dbReference type="Proteomes" id="UP001055634"/>
    </source>
</evidence>
<proteinExistence type="predicted"/>